<dbReference type="CDD" id="cd03230">
    <property type="entry name" value="ABC_DR_subfamily_A"/>
    <property type="match status" value="1"/>
</dbReference>
<name>A0A921SPZ1_9MICO</name>
<dbReference type="AlphaFoldDB" id="A0A921SPZ1"/>
<evidence type="ECO:0000313" key="6">
    <source>
        <dbReference type="EMBL" id="HJG81373.1"/>
    </source>
</evidence>
<sequence>MSGAPAEDTTPRHDSGEHHDRAEQHDLTLQGDHAEQGALVSTRGVALRYGGVRALDGVDLDLAPGRIVGLLGPNGCGKTTLMKILAGVLQGYDGRVRIAGREPGPESKALVSYLPDSGTLPGGSTVEACLALYRDFFADFDEAKAREMLGFFNLEMTMRLRHMSKGMREKVHIALALSRRARVHVLDEPISGVDPAARQVIIDGILRGFDDDSLMLIATHLVHDLEQMLDEVVVMDRGRVVLTGQTDALREEHGAGLDHIVRGMF</sequence>
<dbReference type="PANTHER" id="PTHR42939:SF1">
    <property type="entry name" value="ABC TRANSPORTER ATP-BINDING PROTEIN ALBC-RELATED"/>
    <property type="match status" value="1"/>
</dbReference>
<keyword evidence="3 6" id="KW-0067">ATP-binding</keyword>
<feature type="domain" description="ABC transporter" evidence="5">
    <location>
        <begin position="40"/>
        <end position="262"/>
    </location>
</feature>
<gene>
    <name evidence="6" type="ORF">K8V08_13285</name>
</gene>
<dbReference type="InterPro" id="IPR003439">
    <property type="entry name" value="ABC_transporter-like_ATP-bd"/>
</dbReference>
<keyword evidence="1" id="KW-0813">Transport</keyword>
<dbReference type="PANTHER" id="PTHR42939">
    <property type="entry name" value="ABC TRANSPORTER ATP-BINDING PROTEIN ALBC-RELATED"/>
    <property type="match status" value="1"/>
</dbReference>
<keyword evidence="2" id="KW-0547">Nucleotide-binding</keyword>
<dbReference type="SMART" id="SM00382">
    <property type="entry name" value="AAA"/>
    <property type="match status" value="1"/>
</dbReference>
<accession>A0A921SPZ1</accession>
<dbReference type="InterPro" id="IPR051782">
    <property type="entry name" value="ABC_Transporter_VariousFunc"/>
</dbReference>
<dbReference type="GO" id="GO:0016887">
    <property type="term" value="F:ATP hydrolysis activity"/>
    <property type="evidence" value="ECO:0007669"/>
    <property type="project" value="InterPro"/>
</dbReference>
<evidence type="ECO:0000256" key="2">
    <source>
        <dbReference type="ARBA" id="ARBA00022741"/>
    </source>
</evidence>
<dbReference type="Proteomes" id="UP000784435">
    <property type="component" value="Unassembled WGS sequence"/>
</dbReference>
<feature type="compositionally biased region" description="Basic and acidic residues" evidence="4">
    <location>
        <begin position="9"/>
        <end position="21"/>
    </location>
</feature>
<dbReference type="GO" id="GO:0005524">
    <property type="term" value="F:ATP binding"/>
    <property type="evidence" value="ECO:0007669"/>
    <property type="project" value="UniProtKB-KW"/>
</dbReference>
<feature type="region of interest" description="Disordered" evidence="4">
    <location>
        <begin position="1"/>
        <end position="21"/>
    </location>
</feature>
<dbReference type="Pfam" id="PF00005">
    <property type="entry name" value="ABC_tran"/>
    <property type="match status" value="1"/>
</dbReference>
<evidence type="ECO:0000256" key="1">
    <source>
        <dbReference type="ARBA" id="ARBA00022448"/>
    </source>
</evidence>
<evidence type="ECO:0000259" key="5">
    <source>
        <dbReference type="PROSITE" id="PS50893"/>
    </source>
</evidence>
<dbReference type="EMBL" id="DYUK01000304">
    <property type="protein sequence ID" value="HJG81373.1"/>
    <property type="molecule type" value="Genomic_DNA"/>
</dbReference>
<dbReference type="SUPFAM" id="SSF52540">
    <property type="entry name" value="P-loop containing nucleoside triphosphate hydrolases"/>
    <property type="match status" value="1"/>
</dbReference>
<evidence type="ECO:0000256" key="3">
    <source>
        <dbReference type="ARBA" id="ARBA00022840"/>
    </source>
</evidence>
<organism evidence="6 7">
    <name type="scientific">Brevibacterium senegalense</name>
    <dbReference type="NCBI Taxonomy" id="1033736"/>
    <lineage>
        <taxon>Bacteria</taxon>
        <taxon>Bacillati</taxon>
        <taxon>Actinomycetota</taxon>
        <taxon>Actinomycetes</taxon>
        <taxon>Micrococcales</taxon>
        <taxon>Brevibacteriaceae</taxon>
        <taxon>Brevibacterium</taxon>
    </lineage>
</organism>
<evidence type="ECO:0000256" key="4">
    <source>
        <dbReference type="SAM" id="MobiDB-lite"/>
    </source>
</evidence>
<dbReference type="InterPro" id="IPR003593">
    <property type="entry name" value="AAA+_ATPase"/>
</dbReference>
<reference evidence="6" key="2">
    <citation type="submission" date="2021-09" db="EMBL/GenBank/DDBJ databases">
        <authorList>
            <person name="Gilroy R."/>
        </authorList>
    </citation>
    <scope>NUCLEOTIDE SEQUENCE</scope>
    <source>
        <strain evidence="6">ChiGjej5B5-7349</strain>
    </source>
</reference>
<dbReference type="PROSITE" id="PS50893">
    <property type="entry name" value="ABC_TRANSPORTER_2"/>
    <property type="match status" value="1"/>
</dbReference>
<comment type="caution">
    <text evidence="6">The sequence shown here is derived from an EMBL/GenBank/DDBJ whole genome shotgun (WGS) entry which is preliminary data.</text>
</comment>
<dbReference type="InterPro" id="IPR027417">
    <property type="entry name" value="P-loop_NTPase"/>
</dbReference>
<proteinExistence type="predicted"/>
<evidence type="ECO:0000313" key="7">
    <source>
        <dbReference type="Proteomes" id="UP000784435"/>
    </source>
</evidence>
<protein>
    <submittedName>
        <fullName evidence="6">ABC transporter ATP-binding protein</fullName>
    </submittedName>
</protein>
<dbReference type="Gene3D" id="3.40.50.300">
    <property type="entry name" value="P-loop containing nucleotide triphosphate hydrolases"/>
    <property type="match status" value="1"/>
</dbReference>
<reference evidence="6" key="1">
    <citation type="journal article" date="2021" name="PeerJ">
        <title>Extensive microbial diversity within the chicken gut microbiome revealed by metagenomics and culture.</title>
        <authorList>
            <person name="Gilroy R."/>
            <person name="Ravi A."/>
            <person name="Getino M."/>
            <person name="Pursley I."/>
            <person name="Horton D.L."/>
            <person name="Alikhan N.F."/>
            <person name="Baker D."/>
            <person name="Gharbi K."/>
            <person name="Hall N."/>
            <person name="Watson M."/>
            <person name="Adriaenssens E.M."/>
            <person name="Foster-Nyarko E."/>
            <person name="Jarju S."/>
            <person name="Secka A."/>
            <person name="Antonio M."/>
            <person name="Oren A."/>
            <person name="Chaudhuri R.R."/>
            <person name="La Ragione R."/>
            <person name="Hildebrand F."/>
            <person name="Pallen M.J."/>
        </authorList>
    </citation>
    <scope>NUCLEOTIDE SEQUENCE</scope>
    <source>
        <strain evidence="6">ChiGjej5B5-7349</strain>
    </source>
</reference>